<dbReference type="InterPro" id="IPR055331">
    <property type="entry name" value="FMR1-like"/>
</dbReference>
<keyword evidence="2" id="KW-0472">Membrane</keyword>
<dbReference type="Proteomes" id="UP000694414">
    <property type="component" value="Unplaced"/>
</dbReference>
<dbReference type="AlphaFoldDB" id="A0A8C8YK49"/>
<dbReference type="Ensembl" id="ENSPSMT00000001100.1">
    <property type="protein sequence ID" value="ENSPSMP00000000973.1"/>
    <property type="gene ID" value="ENSPSMG00000000715.1"/>
</dbReference>
<feature type="region of interest" description="Disordered" evidence="1">
    <location>
        <begin position="1"/>
        <end position="20"/>
    </location>
</feature>
<evidence type="ECO:0008006" key="5">
    <source>
        <dbReference type="Google" id="ProtNLM"/>
    </source>
</evidence>
<organism evidence="3 4">
    <name type="scientific">Prolemur simus</name>
    <name type="common">Greater bamboo lemur</name>
    <name type="synonym">Hapalemur simus</name>
    <dbReference type="NCBI Taxonomy" id="1328070"/>
    <lineage>
        <taxon>Eukaryota</taxon>
        <taxon>Metazoa</taxon>
        <taxon>Chordata</taxon>
        <taxon>Craniata</taxon>
        <taxon>Vertebrata</taxon>
        <taxon>Euteleostomi</taxon>
        <taxon>Mammalia</taxon>
        <taxon>Eutheria</taxon>
        <taxon>Euarchontoglires</taxon>
        <taxon>Primates</taxon>
        <taxon>Strepsirrhini</taxon>
        <taxon>Lemuriformes</taxon>
        <taxon>Lemuridae</taxon>
        <taxon>Prolemur</taxon>
    </lineage>
</organism>
<protein>
    <recommendedName>
        <fullName evidence="5">Fragile X mental retardation 1 neighbor protein</fullName>
    </recommendedName>
</protein>
<keyword evidence="4" id="KW-1185">Reference proteome</keyword>
<evidence type="ECO:0000313" key="4">
    <source>
        <dbReference type="Proteomes" id="UP000694414"/>
    </source>
</evidence>
<evidence type="ECO:0000256" key="2">
    <source>
        <dbReference type="SAM" id="Phobius"/>
    </source>
</evidence>
<evidence type="ECO:0000256" key="1">
    <source>
        <dbReference type="SAM" id="MobiDB-lite"/>
    </source>
</evidence>
<keyword evidence="2" id="KW-0812">Transmembrane</keyword>
<name>A0A8C8YK49_PROSS</name>
<feature type="transmembrane region" description="Helical" evidence="2">
    <location>
        <begin position="201"/>
        <end position="223"/>
    </location>
</feature>
<dbReference type="PANTHER" id="PTHR37360:SF1">
    <property type="entry name" value="FMR1 NEIGHBOR PROTEIN"/>
    <property type="match status" value="1"/>
</dbReference>
<proteinExistence type="predicted"/>
<reference evidence="3" key="2">
    <citation type="submission" date="2025-09" db="UniProtKB">
        <authorList>
            <consortium name="Ensembl"/>
        </authorList>
    </citation>
    <scope>IDENTIFICATION</scope>
</reference>
<reference evidence="3" key="1">
    <citation type="submission" date="2025-08" db="UniProtKB">
        <authorList>
            <consortium name="Ensembl"/>
        </authorList>
    </citation>
    <scope>IDENTIFICATION</scope>
</reference>
<evidence type="ECO:0000313" key="3">
    <source>
        <dbReference type="Ensembl" id="ENSPSMP00000000973.1"/>
    </source>
</evidence>
<dbReference type="GeneTree" id="ENSGT00390000007953"/>
<accession>A0A8C8YK49</accession>
<sequence>MIPPRRKCTGSTRSKSREIRGASPSLVGCEVDCSVENPATGLDPGDSNAGQEAIMAATPQPDWQASVHGFRADTRRSLLNMSAHKRLRLLMFCIWILLVVCYYVSSGFPNSLSTNDYILWNEENADGQLLGEDSAWGIMLRFFFPTTCILKENQVAKPCNQLQDLNESECLRYKCCFSSLRTSGFSCYVPLRDKPMQMFRMFGIGAFSMIILGGLPLCCFSLCRRRCSHFKRKRKKPNTVICLNERSYICYTWIYSIANVDHDLGLCWRNSLAL</sequence>
<dbReference type="PANTHER" id="PTHR37360">
    <property type="entry name" value="FRAGILE X MENTAL RETARDATION 1 NEIGHBOR PROTEIN"/>
    <property type="match status" value="1"/>
</dbReference>
<feature type="transmembrane region" description="Helical" evidence="2">
    <location>
        <begin position="87"/>
        <end position="105"/>
    </location>
</feature>
<keyword evidence="2" id="KW-1133">Transmembrane helix</keyword>